<evidence type="ECO:0000259" key="2">
    <source>
        <dbReference type="PROSITE" id="PS50011"/>
    </source>
</evidence>
<dbReference type="InterPro" id="IPR017441">
    <property type="entry name" value="Protein_kinase_ATP_BS"/>
</dbReference>
<dbReference type="InterPro" id="IPR000719">
    <property type="entry name" value="Prot_kinase_dom"/>
</dbReference>
<dbReference type="Gene3D" id="3.30.200.20">
    <property type="entry name" value="Phosphorylase Kinase, domain 1"/>
    <property type="match status" value="1"/>
</dbReference>
<name>A0A502KZV4_9GAMM</name>
<dbReference type="PANTHER" id="PTHR44329">
    <property type="entry name" value="SERINE/THREONINE-PROTEIN KINASE TNNI3K-RELATED"/>
    <property type="match status" value="1"/>
</dbReference>
<dbReference type="InterPro" id="IPR008266">
    <property type="entry name" value="Tyr_kinase_AS"/>
</dbReference>
<dbReference type="GO" id="GO:0004674">
    <property type="term" value="F:protein serine/threonine kinase activity"/>
    <property type="evidence" value="ECO:0007669"/>
    <property type="project" value="UniProtKB-KW"/>
</dbReference>
<feature type="domain" description="Protein kinase" evidence="2">
    <location>
        <begin position="902"/>
        <end position="1190"/>
    </location>
</feature>
<dbReference type="EMBL" id="SAWY01000019">
    <property type="protein sequence ID" value="TPH15745.1"/>
    <property type="molecule type" value="Genomic_DNA"/>
</dbReference>
<keyword evidence="1" id="KW-0067">ATP-binding</keyword>
<keyword evidence="3" id="KW-0723">Serine/threonine-protein kinase</keyword>
<dbReference type="PROSITE" id="PS00107">
    <property type="entry name" value="PROTEIN_KINASE_ATP"/>
    <property type="match status" value="1"/>
</dbReference>
<keyword evidence="3" id="KW-0808">Transferase</keyword>
<dbReference type="InterPro" id="IPR011009">
    <property type="entry name" value="Kinase-like_dom_sf"/>
</dbReference>
<dbReference type="CDD" id="cd14014">
    <property type="entry name" value="STKc_PknB_like"/>
    <property type="match status" value="1"/>
</dbReference>
<dbReference type="PROSITE" id="PS50011">
    <property type="entry name" value="PROTEIN_KINASE_DOM"/>
    <property type="match status" value="1"/>
</dbReference>
<gene>
    <name evidence="3" type="ORF">EPA86_09240</name>
</gene>
<dbReference type="Gene3D" id="1.10.510.10">
    <property type="entry name" value="Transferase(Phosphotransferase) domain 1"/>
    <property type="match status" value="1"/>
</dbReference>
<sequence>MNSSNDAQRDLSIQKNFSDKAEKFSTLINNTTKKKKHDKSVLKNLYTDLCKSYDTYLRYQLKCIEFCDLLILLVTNEKAFIEKYKCNRYAKEALNQLAIKPQLSDFISLVEQFKNNVPTNIGNWSQQIRQLEHNKEAFKTAIKDNSFQHCPSLMELDLNILVLGFLRYKVNSLIILKEDDFRHTVNTEDNVEKVDKIETVLNPESWQGAIKKTSSLMNRLVGRVCCLNQVEFNLVDDQDKTESKLRFFARVKKCDEDVLAVVTNLSEMLSARYLYVEGNLASDDRVWEWFKKDVLISLMGINTPDIYKSLKQHSQETPFGYFDKDFALICTKLGLVYKAEDNDGDQLMITSLADKSYCGYLIKIAKGASTFNIYTQRLLKEIQSVFEINTKNNNQTNSQFWNEETRDSNVVLNLDESLKSFLAKAIEQVAGPLIERGEDAFSKTTILESYFGITRCKKSERSAYAHLYIKYIDQLFGRELSRYLGKPFPIKADLDMFLHEIYTPQIPNNEIATKIEAFFKRQNNLADCIIEINQSLNESNKNSVVKEILGDITAAYGIEHHLIFALIEKNIEQISLSNVNLFGSKEKITFKRLKAYSKSDNPLLEYASDANTLFKNNVLVRLFINVMLETQKTDASRLEQLIEVSTIEELECTHRAAVHNEFVAKLKVEKTKVLDTFEKFKCDQIYIAKIYVVFHLLNWEKDKSKEPVPKVIEQLAYSYLKQPNKPKTFDNFKKSPIKNISVKGELTSKFDKFPITEFIEVKNTTTEQSSSFQLANFAKQELINNEWDIEAIEQCLNSTGIVESVWVSLLNCTGDLKFMALISKFLDGAKPAKKKQDHKHYKNYVTTGSFVNNFLSSVANMEFSEWLFPHSQDQREILENKLIALGNIRYFGDEHFEIEQSLNAENKLGQGTFGCVYLAKDLALDAKVAIKLIPTWGDDPESHERITKKLLSEASIMRHCQHDNVAIVYGLHKFQTNKFSYIDASTHEQQAYLKEKFIYGIIIEYIDDARTLESFVQSQEFANYSYKEKINLFIQICKGVEQAHNLPTPMIHGDITPANILIDKNCIPKLIDFGIASQAGNYLGANSGKIYSSPNILSGGKADIKDDIHSLGMILLFLLYPAVIKELVQSTTSSHSERLKLFFHLLGFGANSACFTVDETDAHKNLKQQYNQVEHFSWGKFEELILNNILIPQSSFWDFDWSFLFATLSKSLNSVSLSCHFESNIANESNTYSQVASLIISLKRFLTSGGLADALNSVKLRTVAIYNGETLERENIANLPVFDIYGDIQRQVLPMKLFESLETICKVDNFKKDCLTFIAFEQNHNFSRPFIYHLPNSCFVGKNFTTNFIRDFYQPNKQLLEQLSRFDSSQFIEQFINLISTLPQEYTAMKEASYNPDLMSKAATFSLSSIKYSLLFDLIEQISGELLKCLHQESTAVKVIELINEANRNGLGELEYTTKIEILNNFESSSNSTKFLQADDEFESIFGWRGSFSQTELQLISEVLFSDSEFNKTLLINFLGLKPRLTNIGLLTFILKNVFPQNFIENAQISIRNLMNSEEYKLAKTDIALIEEYMHDKLTEHHLYLKCSDPYTSPVSYCNSYPEHKMPFIILSDVDSK</sequence>
<feature type="binding site" evidence="1">
    <location>
        <position position="931"/>
    </location>
    <ligand>
        <name>ATP</name>
        <dbReference type="ChEBI" id="CHEBI:30616"/>
    </ligand>
</feature>
<evidence type="ECO:0000313" key="3">
    <source>
        <dbReference type="EMBL" id="TPH15745.1"/>
    </source>
</evidence>
<proteinExistence type="predicted"/>
<evidence type="ECO:0000313" key="4">
    <source>
        <dbReference type="Proteomes" id="UP000315303"/>
    </source>
</evidence>
<dbReference type="PROSITE" id="PS00109">
    <property type="entry name" value="PROTEIN_KINASE_TYR"/>
    <property type="match status" value="1"/>
</dbReference>
<dbReference type="GO" id="GO:0005524">
    <property type="term" value="F:ATP binding"/>
    <property type="evidence" value="ECO:0007669"/>
    <property type="project" value="UniProtKB-UniRule"/>
</dbReference>
<dbReference type="SUPFAM" id="SSF56112">
    <property type="entry name" value="Protein kinase-like (PK-like)"/>
    <property type="match status" value="1"/>
</dbReference>
<comment type="caution">
    <text evidence="3">The sequence shown here is derived from an EMBL/GenBank/DDBJ whole genome shotgun (WGS) entry which is preliminary data.</text>
</comment>
<evidence type="ECO:0000256" key="1">
    <source>
        <dbReference type="PROSITE-ProRule" id="PRU10141"/>
    </source>
</evidence>
<accession>A0A502KZV4</accession>
<keyword evidence="4" id="KW-1185">Reference proteome</keyword>
<keyword evidence="1" id="KW-0547">Nucleotide-binding</keyword>
<reference evidence="3 4" key="1">
    <citation type="submission" date="2019-01" db="EMBL/GenBank/DDBJ databases">
        <title>Litorilituus lipolytica sp. nov., isolated from intertidal sand of the Yellow Sea in China.</title>
        <authorList>
            <person name="Liu A."/>
        </authorList>
    </citation>
    <scope>NUCLEOTIDE SEQUENCE [LARGE SCALE GENOMIC DNA]</scope>
    <source>
        <strain evidence="3 4">RZ04</strain>
    </source>
</reference>
<dbReference type="OrthoDB" id="9801841at2"/>
<keyword evidence="3" id="KW-0418">Kinase</keyword>
<dbReference type="Proteomes" id="UP000315303">
    <property type="component" value="Unassembled WGS sequence"/>
</dbReference>
<dbReference type="InterPro" id="IPR051681">
    <property type="entry name" value="Ser/Thr_Kinases-Pseudokinases"/>
</dbReference>
<dbReference type="Pfam" id="PF00069">
    <property type="entry name" value="Pkinase"/>
    <property type="match status" value="1"/>
</dbReference>
<protein>
    <submittedName>
        <fullName evidence="3">Serine/threonine protein kinase</fullName>
    </submittedName>
</protein>
<organism evidence="3 4">
    <name type="scientific">Litorilituus lipolyticus</name>
    <dbReference type="NCBI Taxonomy" id="2491017"/>
    <lineage>
        <taxon>Bacteria</taxon>
        <taxon>Pseudomonadati</taxon>
        <taxon>Pseudomonadota</taxon>
        <taxon>Gammaproteobacteria</taxon>
        <taxon>Alteromonadales</taxon>
        <taxon>Colwelliaceae</taxon>
        <taxon>Litorilituus</taxon>
    </lineage>
</organism>
<dbReference type="RefSeq" id="WP_140603143.1">
    <property type="nucleotide sequence ID" value="NZ_SAWY01000019.1"/>
</dbReference>